<accession>A0A9X5E1W2</accession>
<dbReference type="AlphaFoldDB" id="A0A9X5E1W2"/>
<protein>
    <submittedName>
        <fullName evidence="1">Uncharacterized protein</fullName>
    </submittedName>
</protein>
<sequence length="189" mass="21565">MGYSREHIAAMAKAGWQLDSAGHFYRDLPATTVDKSGNEIEAAPVAEAYKPAFHDNQQIRQEPRHEPVASHPRNIYLELMQQERDKQAEIARREAAKNEMKFMGKQEARQYVNDEGLNSQLTLEEQHQLRRQMRLHHQKREEARQQRQAAIRTFGGARATLLKTIHEMSPAEKAELKSLLGLDGGASDV</sequence>
<comment type="caution">
    <text evidence="1">The sequence shown here is derived from an EMBL/GenBank/DDBJ whole genome shotgun (WGS) entry which is preliminary data.</text>
</comment>
<organism evidence="1 2">
    <name type="scientific">Scytonema millei VB511283</name>
    <dbReference type="NCBI Taxonomy" id="1245923"/>
    <lineage>
        <taxon>Bacteria</taxon>
        <taxon>Bacillati</taxon>
        <taxon>Cyanobacteriota</taxon>
        <taxon>Cyanophyceae</taxon>
        <taxon>Nostocales</taxon>
        <taxon>Scytonemataceae</taxon>
        <taxon>Scytonema</taxon>
    </lineage>
</organism>
<dbReference type="Proteomes" id="UP000031532">
    <property type="component" value="Unassembled WGS sequence"/>
</dbReference>
<evidence type="ECO:0000313" key="2">
    <source>
        <dbReference type="Proteomes" id="UP000031532"/>
    </source>
</evidence>
<name>A0A9X5E1W2_9CYAN</name>
<evidence type="ECO:0000313" key="1">
    <source>
        <dbReference type="EMBL" id="NHC33791.1"/>
    </source>
</evidence>
<dbReference type="EMBL" id="JTJC03000001">
    <property type="protein sequence ID" value="NHC33791.1"/>
    <property type="molecule type" value="Genomic_DNA"/>
</dbReference>
<keyword evidence="2" id="KW-1185">Reference proteome</keyword>
<proteinExistence type="predicted"/>
<reference evidence="1 2" key="1">
    <citation type="journal article" date="2015" name="Genome Announc.">
        <title>Draft Genome Sequence of the Terrestrial Cyanobacterium Scytonema millei VB511283, Isolated from Eastern India.</title>
        <authorList>
            <person name="Sen D."/>
            <person name="Chandrababunaidu M.M."/>
            <person name="Singh D."/>
            <person name="Sanghi N."/>
            <person name="Ghorai A."/>
            <person name="Mishra G.P."/>
            <person name="Madduluri M."/>
            <person name="Adhikary S.P."/>
            <person name="Tripathy S."/>
        </authorList>
    </citation>
    <scope>NUCLEOTIDE SEQUENCE [LARGE SCALE GENOMIC DNA]</scope>
    <source>
        <strain evidence="1 2">VB511283</strain>
    </source>
</reference>
<gene>
    <name evidence="1" type="ORF">QH73_0003790</name>
</gene>
<dbReference type="RefSeq" id="WP_132866572.1">
    <property type="nucleotide sequence ID" value="NZ_JTJC03000001.1"/>
</dbReference>